<organism evidence="1 2">
    <name type="scientific">Intoshia linei</name>
    <dbReference type="NCBI Taxonomy" id="1819745"/>
    <lineage>
        <taxon>Eukaryota</taxon>
        <taxon>Metazoa</taxon>
        <taxon>Spiralia</taxon>
        <taxon>Lophotrochozoa</taxon>
        <taxon>Mesozoa</taxon>
        <taxon>Orthonectida</taxon>
        <taxon>Rhopaluridae</taxon>
        <taxon>Intoshia</taxon>
    </lineage>
</organism>
<dbReference type="EMBL" id="LWCA01000112">
    <property type="protein sequence ID" value="OAF70766.1"/>
    <property type="molecule type" value="Genomic_DNA"/>
</dbReference>
<proteinExistence type="predicted"/>
<reference evidence="1 2" key="1">
    <citation type="submission" date="2016-04" db="EMBL/GenBank/DDBJ databases">
        <title>The genome of Intoshia linei affirms orthonectids as highly simplified spiralians.</title>
        <authorList>
            <person name="Mikhailov K.V."/>
            <person name="Slusarev G.S."/>
            <person name="Nikitin M.A."/>
            <person name="Logacheva M.D."/>
            <person name="Penin A."/>
            <person name="Aleoshin V."/>
            <person name="Panchin Y.V."/>
        </authorList>
    </citation>
    <scope>NUCLEOTIDE SEQUENCE [LARGE SCALE GENOMIC DNA]</scope>
    <source>
        <strain evidence="1">Intl2013</strain>
        <tissue evidence="1">Whole animal</tissue>
    </source>
</reference>
<dbReference type="Proteomes" id="UP000078046">
    <property type="component" value="Unassembled WGS sequence"/>
</dbReference>
<protein>
    <submittedName>
        <fullName evidence="1">Uncharacterized protein</fullName>
    </submittedName>
</protein>
<gene>
    <name evidence="1" type="ORF">A3Q56_01464</name>
</gene>
<dbReference type="AlphaFoldDB" id="A0A177B935"/>
<keyword evidence="2" id="KW-1185">Reference proteome</keyword>
<evidence type="ECO:0000313" key="1">
    <source>
        <dbReference type="EMBL" id="OAF70766.1"/>
    </source>
</evidence>
<name>A0A177B935_9BILA</name>
<accession>A0A177B935</accession>
<sequence>MKSPDDKTVKSVFLNNIDSYHGKNISKNFGNTVIGSTLLEQDEDNEEIMSEGSDGVVNASKEGCWNTIGTIKCEDENKKKVLEKEMTWEDVEMAFTEEDYRRRKAHPNFRENITAEKNTIKIGKTSAWSNEEYVEIYGSGENVIPTIHIKDLSS</sequence>
<dbReference type="OrthoDB" id="10262413at2759"/>
<evidence type="ECO:0000313" key="2">
    <source>
        <dbReference type="Proteomes" id="UP000078046"/>
    </source>
</evidence>
<comment type="caution">
    <text evidence="1">The sequence shown here is derived from an EMBL/GenBank/DDBJ whole genome shotgun (WGS) entry which is preliminary data.</text>
</comment>